<evidence type="ECO:0000256" key="9">
    <source>
        <dbReference type="ARBA" id="ARBA00022833"/>
    </source>
</evidence>
<feature type="compositionally biased region" description="Basic and acidic residues" evidence="13">
    <location>
        <begin position="213"/>
        <end position="231"/>
    </location>
</feature>
<evidence type="ECO:0000256" key="4">
    <source>
        <dbReference type="ARBA" id="ARBA00022679"/>
    </source>
</evidence>
<organism evidence="15 16">
    <name type="scientific">Crassostrea virginica</name>
    <name type="common">Eastern oyster</name>
    <dbReference type="NCBI Taxonomy" id="6565"/>
    <lineage>
        <taxon>Eukaryota</taxon>
        <taxon>Metazoa</taxon>
        <taxon>Spiralia</taxon>
        <taxon>Lophotrochozoa</taxon>
        <taxon>Mollusca</taxon>
        <taxon>Bivalvia</taxon>
        <taxon>Autobranchia</taxon>
        <taxon>Pteriomorphia</taxon>
        <taxon>Ostreida</taxon>
        <taxon>Ostreoidea</taxon>
        <taxon>Ostreidae</taxon>
        <taxon>Crassostrea</taxon>
    </lineage>
</organism>
<dbReference type="OrthoDB" id="426657at2759"/>
<dbReference type="InterPro" id="IPR018957">
    <property type="entry name" value="Znf_C3HC4_RING-type"/>
</dbReference>
<comment type="subcellular location">
    <subcellularLocation>
        <location evidence="2">Nucleus</location>
    </subcellularLocation>
</comment>
<evidence type="ECO:0000256" key="8">
    <source>
        <dbReference type="ARBA" id="ARBA00022786"/>
    </source>
</evidence>
<comment type="catalytic activity">
    <reaction evidence="1">
        <text>S-ubiquitinyl-[E2 ubiquitin-conjugating enzyme]-L-cysteine + [acceptor protein]-L-lysine = [E2 ubiquitin-conjugating enzyme]-L-cysteine + N(6)-ubiquitinyl-[acceptor protein]-L-lysine.</text>
        <dbReference type="EC" id="2.3.2.27"/>
    </reaction>
</comment>
<feature type="domain" description="RING-type" evidence="14">
    <location>
        <begin position="10"/>
        <end position="49"/>
    </location>
</feature>
<dbReference type="GeneID" id="111136204"/>
<dbReference type="KEGG" id="cvn:111136204"/>
<keyword evidence="12" id="KW-0175">Coiled coil</keyword>
<proteinExistence type="predicted"/>
<dbReference type="CDD" id="cd16550">
    <property type="entry name" value="RING-HC_RNF168"/>
    <property type="match status" value="1"/>
</dbReference>
<feature type="region of interest" description="Disordered" evidence="13">
    <location>
        <begin position="187"/>
        <end position="255"/>
    </location>
</feature>
<dbReference type="SMART" id="SM00184">
    <property type="entry name" value="RING"/>
    <property type="match status" value="1"/>
</dbReference>
<dbReference type="InterPro" id="IPR051657">
    <property type="entry name" value="RNF168/RNF169_E3_ubiq-ligase"/>
</dbReference>
<evidence type="ECO:0000256" key="13">
    <source>
        <dbReference type="SAM" id="MobiDB-lite"/>
    </source>
</evidence>
<evidence type="ECO:0000256" key="6">
    <source>
        <dbReference type="ARBA" id="ARBA00022763"/>
    </source>
</evidence>
<evidence type="ECO:0000256" key="11">
    <source>
        <dbReference type="PROSITE-ProRule" id="PRU00175"/>
    </source>
</evidence>
<dbReference type="Proteomes" id="UP000694844">
    <property type="component" value="Chromosome 5"/>
</dbReference>
<evidence type="ECO:0000256" key="5">
    <source>
        <dbReference type="ARBA" id="ARBA00022723"/>
    </source>
</evidence>
<dbReference type="RefSeq" id="XP_022342586.1">
    <property type="nucleotide sequence ID" value="XM_022486878.1"/>
</dbReference>
<evidence type="ECO:0000313" key="16">
    <source>
        <dbReference type="RefSeq" id="XP_022342586.1"/>
    </source>
</evidence>
<feature type="region of interest" description="Disordered" evidence="13">
    <location>
        <begin position="288"/>
        <end position="309"/>
    </location>
</feature>
<evidence type="ECO:0000256" key="10">
    <source>
        <dbReference type="ARBA" id="ARBA00023242"/>
    </source>
</evidence>
<keyword evidence="6" id="KW-0227">DNA damage</keyword>
<evidence type="ECO:0000256" key="3">
    <source>
        <dbReference type="ARBA" id="ARBA00012483"/>
    </source>
</evidence>
<dbReference type="GO" id="GO:0008270">
    <property type="term" value="F:zinc ion binding"/>
    <property type="evidence" value="ECO:0007669"/>
    <property type="project" value="UniProtKB-KW"/>
</dbReference>
<evidence type="ECO:0000256" key="2">
    <source>
        <dbReference type="ARBA" id="ARBA00004123"/>
    </source>
</evidence>
<keyword evidence="15" id="KW-1185">Reference proteome</keyword>
<dbReference type="CDD" id="cd22249">
    <property type="entry name" value="UDM1_RNF168_RNF169-like"/>
    <property type="match status" value="1"/>
</dbReference>
<dbReference type="Gene3D" id="3.30.40.10">
    <property type="entry name" value="Zinc/RING finger domain, C3HC4 (zinc finger)"/>
    <property type="match status" value="1"/>
</dbReference>
<dbReference type="PANTHER" id="PTHR23328:SF0">
    <property type="entry name" value="RING-TYPE DOMAIN-CONTAINING PROTEIN"/>
    <property type="match status" value="1"/>
</dbReference>
<evidence type="ECO:0000313" key="15">
    <source>
        <dbReference type="Proteomes" id="UP000694844"/>
    </source>
</evidence>
<sequence>MTLAIEDCMCPICMCIMVEPVTMPCKHTLCYPCFKQNVEEASLACPLCRVRISVWARRSSKNGTLVNNKLWTQIQRLFPDKVEKRQKGLDDSIEEPVFQPVISIAKPGEIRKEYEEQLKKLEAQRLEERRKEQEASEALIRQLEEEEARRRELEIRDQELAQEISQEVNQGDGDGDSVCVISDDGVRRQTRSVSTTSTCSGNNSRPPSTIDSLLRKMREAEKLKAADEASRKGSSPNANTCSSPMEKSSKLKGARENEASPFPFKCYTPTEKPSLQLKGRQLVSRNLSSAGLSSRSHTTGSEVGNFLDNDDEDLPSKYVSLGLPSLEATIEDIGDGCDGEMFDKDSVEVLERCRSSESMDSISQEISHFRPIRACPLTPPRKLPGGKVVETPLIRTTPRNLNKTEFGSPVRTLSDLEASSPIMQRRLSELEEERKSNVNKFSKSTCTEAKNNNSPLSKSKVVTETNEVKSDGKIKKLVIPLEPTFDDDEDFDIPPMKEIIPKVLIVIPW</sequence>
<keyword evidence="7 11" id="KW-0863">Zinc-finger</keyword>
<dbReference type="PROSITE" id="PS50089">
    <property type="entry name" value="ZF_RING_2"/>
    <property type="match status" value="1"/>
</dbReference>
<feature type="compositionally biased region" description="Polar residues" evidence="13">
    <location>
        <begin position="288"/>
        <end position="302"/>
    </location>
</feature>
<feature type="coiled-coil region" evidence="12">
    <location>
        <begin position="111"/>
        <end position="170"/>
    </location>
</feature>
<dbReference type="Pfam" id="PF00097">
    <property type="entry name" value="zf-C3HC4"/>
    <property type="match status" value="1"/>
</dbReference>
<evidence type="ECO:0000256" key="12">
    <source>
        <dbReference type="SAM" id="Coils"/>
    </source>
</evidence>
<gene>
    <name evidence="16" type="primary">LOC111136204</name>
</gene>
<feature type="compositionally biased region" description="Polar residues" evidence="13">
    <location>
        <begin position="232"/>
        <end position="246"/>
    </location>
</feature>
<keyword evidence="9" id="KW-0862">Zinc</keyword>
<dbReference type="InterPro" id="IPR001841">
    <property type="entry name" value="Znf_RING"/>
</dbReference>
<feature type="compositionally biased region" description="Low complexity" evidence="13">
    <location>
        <begin position="191"/>
        <end position="200"/>
    </location>
</feature>
<dbReference type="GO" id="GO:0031491">
    <property type="term" value="F:nucleosome binding"/>
    <property type="evidence" value="ECO:0007669"/>
    <property type="project" value="TreeGrafter"/>
</dbReference>
<evidence type="ECO:0000256" key="1">
    <source>
        <dbReference type="ARBA" id="ARBA00000900"/>
    </source>
</evidence>
<keyword evidence="10" id="KW-0539">Nucleus</keyword>
<dbReference type="AlphaFoldDB" id="A0A8B8ERL4"/>
<feature type="region of interest" description="Disordered" evidence="13">
    <location>
        <begin position="445"/>
        <end position="465"/>
    </location>
</feature>
<feature type="compositionally biased region" description="Polar residues" evidence="13">
    <location>
        <begin position="201"/>
        <end position="211"/>
    </location>
</feature>
<accession>A0A8B8ERL4</accession>
<protein>
    <recommendedName>
        <fullName evidence="3">RING-type E3 ubiquitin transferase</fullName>
        <ecNumber evidence="3">2.3.2.27</ecNumber>
    </recommendedName>
</protein>
<evidence type="ECO:0000256" key="7">
    <source>
        <dbReference type="ARBA" id="ARBA00022771"/>
    </source>
</evidence>
<dbReference type="InterPro" id="IPR013083">
    <property type="entry name" value="Znf_RING/FYVE/PHD"/>
</dbReference>
<evidence type="ECO:0000259" key="14">
    <source>
        <dbReference type="PROSITE" id="PS50089"/>
    </source>
</evidence>
<dbReference type="GO" id="GO:0035861">
    <property type="term" value="C:site of double-strand break"/>
    <property type="evidence" value="ECO:0007669"/>
    <property type="project" value="TreeGrafter"/>
</dbReference>
<dbReference type="GO" id="GO:0061630">
    <property type="term" value="F:ubiquitin protein ligase activity"/>
    <property type="evidence" value="ECO:0007669"/>
    <property type="project" value="UniProtKB-EC"/>
</dbReference>
<name>A0A8B8ERL4_CRAVI</name>
<dbReference type="GO" id="GO:0006302">
    <property type="term" value="P:double-strand break repair"/>
    <property type="evidence" value="ECO:0007669"/>
    <property type="project" value="TreeGrafter"/>
</dbReference>
<keyword evidence="5" id="KW-0479">Metal-binding</keyword>
<keyword evidence="4" id="KW-0808">Transferase</keyword>
<dbReference type="SUPFAM" id="SSF57850">
    <property type="entry name" value="RING/U-box"/>
    <property type="match status" value="1"/>
</dbReference>
<dbReference type="EC" id="2.3.2.27" evidence="3"/>
<keyword evidence="8" id="KW-0833">Ubl conjugation pathway</keyword>
<dbReference type="PANTHER" id="PTHR23328">
    <property type="entry name" value="RING-TYPE DOMAIN-CONTAINING PROTEIN"/>
    <property type="match status" value="1"/>
</dbReference>
<reference evidence="16" key="1">
    <citation type="submission" date="2025-08" db="UniProtKB">
        <authorList>
            <consortium name="RefSeq"/>
        </authorList>
    </citation>
    <scope>IDENTIFICATION</scope>
    <source>
        <tissue evidence="16">Whole sample</tissue>
    </source>
</reference>
<dbReference type="GO" id="GO:0005634">
    <property type="term" value="C:nucleus"/>
    <property type="evidence" value="ECO:0007669"/>
    <property type="project" value="UniProtKB-SubCell"/>
</dbReference>